<dbReference type="PANTHER" id="PTHR42879">
    <property type="entry name" value="3-OXOACYL-(ACYL-CARRIER-PROTEIN) REDUCTASE"/>
    <property type="match status" value="1"/>
</dbReference>
<gene>
    <name evidence="2" type="ORF">UFOPK2754_03334</name>
    <name evidence="3" type="ORF">UFOPK3139_00986</name>
    <name evidence="4" type="ORF">UFOPK3543_02682</name>
    <name evidence="5" type="ORF">UFOPK3967_02883</name>
</gene>
<dbReference type="InterPro" id="IPR002347">
    <property type="entry name" value="SDR_fam"/>
</dbReference>
<dbReference type="EMBL" id="CAFBMH010000144">
    <property type="protein sequence ID" value="CAB4931435.1"/>
    <property type="molecule type" value="Genomic_DNA"/>
</dbReference>
<evidence type="ECO:0000313" key="3">
    <source>
        <dbReference type="EMBL" id="CAB4825489.1"/>
    </source>
</evidence>
<evidence type="ECO:0000313" key="5">
    <source>
        <dbReference type="EMBL" id="CAB5023084.1"/>
    </source>
</evidence>
<dbReference type="InterPro" id="IPR036291">
    <property type="entry name" value="NAD(P)-bd_dom_sf"/>
</dbReference>
<dbReference type="EMBL" id="CAEZYR010000222">
    <property type="protein sequence ID" value="CAB4775372.1"/>
    <property type="molecule type" value="Genomic_DNA"/>
</dbReference>
<proteinExistence type="inferred from homology"/>
<evidence type="ECO:0000313" key="4">
    <source>
        <dbReference type="EMBL" id="CAB4931435.1"/>
    </source>
</evidence>
<dbReference type="SUPFAM" id="SSF51735">
    <property type="entry name" value="NAD(P)-binding Rossmann-fold domains"/>
    <property type="match status" value="1"/>
</dbReference>
<evidence type="ECO:0000256" key="1">
    <source>
        <dbReference type="ARBA" id="ARBA00006484"/>
    </source>
</evidence>
<comment type="similarity">
    <text evidence="1">Belongs to the short-chain dehydrogenases/reductases (SDR) family.</text>
</comment>
<evidence type="ECO:0000313" key="2">
    <source>
        <dbReference type="EMBL" id="CAB4775372.1"/>
    </source>
</evidence>
<dbReference type="EMBL" id="CAFBOS010000261">
    <property type="protein sequence ID" value="CAB5023084.1"/>
    <property type="molecule type" value="Genomic_DNA"/>
</dbReference>
<dbReference type="PRINTS" id="PR00081">
    <property type="entry name" value="GDHRDH"/>
</dbReference>
<dbReference type="Gene3D" id="3.40.50.720">
    <property type="entry name" value="NAD(P)-binding Rossmann-like Domain"/>
    <property type="match status" value="1"/>
</dbReference>
<reference evidence="2" key="1">
    <citation type="submission" date="2020-05" db="EMBL/GenBank/DDBJ databases">
        <authorList>
            <person name="Chiriac C."/>
            <person name="Salcher M."/>
            <person name="Ghai R."/>
            <person name="Kavagutti S V."/>
        </authorList>
    </citation>
    <scope>NUCLEOTIDE SEQUENCE</scope>
</reference>
<dbReference type="FunFam" id="3.40.50.720:FF:000084">
    <property type="entry name" value="Short-chain dehydrogenase reductase"/>
    <property type="match status" value="1"/>
</dbReference>
<name>A0A6J6VS92_9ZZZZ</name>
<accession>A0A6J6VS92</accession>
<dbReference type="EMBL" id="CAFABA010000031">
    <property type="protein sequence ID" value="CAB4825489.1"/>
    <property type="molecule type" value="Genomic_DNA"/>
</dbReference>
<dbReference type="AlphaFoldDB" id="A0A6J6VS92"/>
<dbReference type="InterPro" id="IPR050259">
    <property type="entry name" value="SDR"/>
</dbReference>
<protein>
    <submittedName>
        <fullName evidence="2">Unannotated protein</fullName>
    </submittedName>
</protein>
<dbReference type="Pfam" id="PF13561">
    <property type="entry name" value="adh_short_C2"/>
    <property type="match status" value="1"/>
</dbReference>
<organism evidence="2">
    <name type="scientific">freshwater metagenome</name>
    <dbReference type="NCBI Taxonomy" id="449393"/>
    <lineage>
        <taxon>unclassified sequences</taxon>
        <taxon>metagenomes</taxon>
        <taxon>ecological metagenomes</taxon>
    </lineage>
</organism>
<sequence length="263" mass="26349">MDLGLQGKRALVTGGSRGIGKAIAAALAAEGCVVAIAARDEARLAATTAELSAKGARIVPLVVDTGDDESVRSMVAAAHHALGGVDILVNNAARPGGAQAKLAAITTDILFEEVNVKVMGYLRCAREAAPFMVEQGWGRIINISGLAARTGGSIAGSVRNVSVAALTKVLADELGPAGINVTCVHPGATRTEATDAAIAARVAISGRSIAAIEAEFASRSPLGRLITAEEVADVVAFLASPRSVAITGDAIAAAGGLLGAVHY</sequence>